<feature type="domain" description="Serine/threonine-protein kinase haspin C-terminal" evidence="10">
    <location>
        <begin position="371"/>
        <end position="486"/>
    </location>
</feature>
<feature type="non-terminal residue" evidence="11">
    <location>
        <position position="510"/>
    </location>
</feature>
<evidence type="ECO:0000313" key="12">
    <source>
        <dbReference type="Proteomes" id="UP000258309"/>
    </source>
</evidence>
<keyword evidence="12" id="KW-1185">Reference proteome</keyword>
<evidence type="ECO:0000256" key="8">
    <source>
        <dbReference type="ARBA" id="ARBA00048679"/>
    </source>
</evidence>
<feature type="compositionally biased region" description="Basic and acidic residues" evidence="9">
    <location>
        <begin position="58"/>
        <end position="69"/>
    </location>
</feature>
<comment type="catalytic activity">
    <reaction evidence="8">
        <text>L-seryl-[protein] + ATP = O-phospho-L-seryl-[protein] + ADP + H(+)</text>
        <dbReference type="Rhea" id="RHEA:17989"/>
        <dbReference type="Rhea" id="RHEA-COMP:9863"/>
        <dbReference type="Rhea" id="RHEA-COMP:11604"/>
        <dbReference type="ChEBI" id="CHEBI:15378"/>
        <dbReference type="ChEBI" id="CHEBI:29999"/>
        <dbReference type="ChEBI" id="CHEBI:30616"/>
        <dbReference type="ChEBI" id="CHEBI:83421"/>
        <dbReference type="ChEBI" id="CHEBI:456216"/>
        <dbReference type="EC" id="2.7.11.1"/>
    </reaction>
</comment>
<dbReference type="OMA" id="THAAQCK"/>
<dbReference type="PANTHER" id="PTHR24419">
    <property type="entry name" value="INTERLEUKIN-1 RECEPTOR-ASSOCIATED KINASE"/>
    <property type="match status" value="1"/>
</dbReference>
<evidence type="ECO:0000256" key="7">
    <source>
        <dbReference type="ARBA" id="ARBA00047899"/>
    </source>
</evidence>
<proteinExistence type="predicted"/>
<dbReference type="GO" id="GO:0000278">
    <property type="term" value="P:mitotic cell cycle"/>
    <property type="evidence" value="ECO:0007669"/>
    <property type="project" value="TreeGrafter"/>
</dbReference>
<dbReference type="Gene3D" id="3.30.200.20">
    <property type="entry name" value="Phosphorylase Kinase, domain 1"/>
    <property type="match status" value="1"/>
</dbReference>
<evidence type="ECO:0000313" key="11">
    <source>
        <dbReference type="EMBL" id="RFU29975.1"/>
    </source>
</evidence>
<gene>
    <name evidence="11" type="ORF">B7463_g6363</name>
</gene>
<dbReference type="SMART" id="SM01331">
    <property type="entry name" value="DUF3635"/>
    <property type="match status" value="1"/>
</dbReference>
<dbReference type="OrthoDB" id="21018at2759"/>
<dbReference type="PANTHER" id="PTHR24419:SF18">
    <property type="entry name" value="SERINE_THREONINE-PROTEIN KINASE HASPIN"/>
    <property type="match status" value="1"/>
</dbReference>
<keyword evidence="2" id="KW-0723">Serine/threonine-protein kinase</keyword>
<reference evidence="11 12" key="1">
    <citation type="submission" date="2018-05" db="EMBL/GenBank/DDBJ databases">
        <title>Draft genome sequence of Scytalidium lignicola DSM 105466, a ubiquitous saprotrophic fungus.</title>
        <authorList>
            <person name="Buettner E."/>
            <person name="Gebauer A.M."/>
            <person name="Hofrichter M."/>
            <person name="Liers C."/>
            <person name="Kellner H."/>
        </authorList>
    </citation>
    <scope>NUCLEOTIDE SEQUENCE [LARGE SCALE GENOMIC DNA]</scope>
    <source>
        <strain evidence="11 12">DSM 105466</strain>
    </source>
</reference>
<dbReference type="GO" id="GO:0072354">
    <property type="term" value="F:histone H3T3 kinase activity"/>
    <property type="evidence" value="ECO:0007669"/>
    <property type="project" value="TreeGrafter"/>
</dbReference>
<feature type="region of interest" description="Disordered" evidence="9">
    <location>
        <begin position="58"/>
        <end position="114"/>
    </location>
</feature>
<protein>
    <recommendedName>
        <fullName evidence="1">non-specific serine/threonine protein kinase</fullName>
        <ecNumber evidence="1">2.7.11.1</ecNumber>
    </recommendedName>
</protein>
<organism evidence="11 12">
    <name type="scientific">Scytalidium lignicola</name>
    <name type="common">Hyphomycete</name>
    <dbReference type="NCBI Taxonomy" id="5539"/>
    <lineage>
        <taxon>Eukaryota</taxon>
        <taxon>Fungi</taxon>
        <taxon>Dikarya</taxon>
        <taxon>Ascomycota</taxon>
        <taxon>Pezizomycotina</taxon>
        <taxon>Leotiomycetes</taxon>
        <taxon>Leotiomycetes incertae sedis</taxon>
        <taxon>Scytalidium</taxon>
    </lineage>
</organism>
<dbReference type="GO" id="GO:0005524">
    <property type="term" value="F:ATP binding"/>
    <property type="evidence" value="ECO:0007669"/>
    <property type="project" value="UniProtKB-KW"/>
</dbReference>
<evidence type="ECO:0000256" key="6">
    <source>
        <dbReference type="ARBA" id="ARBA00022840"/>
    </source>
</evidence>
<name>A0A3E2H978_SCYLI</name>
<dbReference type="InterPro" id="IPR011009">
    <property type="entry name" value="Kinase-like_dom_sf"/>
</dbReference>
<dbReference type="EC" id="2.7.11.1" evidence="1"/>
<comment type="catalytic activity">
    <reaction evidence="7">
        <text>L-threonyl-[protein] + ATP = O-phospho-L-threonyl-[protein] + ADP + H(+)</text>
        <dbReference type="Rhea" id="RHEA:46608"/>
        <dbReference type="Rhea" id="RHEA-COMP:11060"/>
        <dbReference type="Rhea" id="RHEA-COMP:11605"/>
        <dbReference type="ChEBI" id="CHEBI:15378"/>
        <dbReference type="ChEBI" id="CHEBI:30013"/>
        <dbReference type="ChEBI" id="CHEBI:30616"/>
        <dbReference type="ChEBI" id="CHEBI:61977"/>
        <dbReference type="ChEBI" id="CHEBI:456216"/>
        <dbReference type="EC" id="2.7.11.1"/>
    </reaction>
</comment>
<dbReference type="Pfam" id="PF12330">
    <property type="entry name" value="Haspin_kinase"/>
    <property type="match status" value="1"/>
</dbReference>
<accession>A0A3E2H978</accession>
<evidence type="ECO:0000256" key="2">
    <source>
        <dbReference type="ARBA" id="ARBA00022527"/>
    </source>
</evidence>
<dbReference type="SUPFAM" id="SSF56112">
    <property type="entry name" value="Protein kinase-like (PK-like)"/>
    <property type="match status" value="1"/>
</dbReference>
<evidence type="ECO:0000256" key="9">
    <source>
        <dbReference type="SAM" id="MobiDB-lite"/>
    </source>
</evidence>
<keyword evidence="5" id="KW-0418">Kinase</keyword>
<dbReference type="GO" id="GO:0035556">
    <property type="term" value="P:intracellular signal transduction"/>
    <property type="evidence" value="ECO:0007669"/>
    <property type="project" value="TreeGrafter"/>
</dbReference>
<dbReference type="Proteomes" id="UP000258309">
    <property type="component" value="Unassembled WGS sequence"/>
</dbReference>
<evidence type="ECO:0000256" key="3">
    <source>
        <dbReference type="ARBA" id="ARBA00022679"/>
    </source>
</evidence>
<evidence type="ECO:0000259" key="10">
    <source>
        <dbReference type="SMART" id="SM01331"/>
    </source>
</evidence>
<dbReference type="Gene3D" id="1.10.510.10">
    <property type="entry name" value="Transferase(Phosphotransferase) domain 1"/>
    <property type="match status" value="1"/>
</dbReference>
<keyword evidence="3" id="KW-0808">Transferase</keyword>
<evidence type="ECO:0000256" key="1">
    <source>
        <dbReference type="ARBA" id="ARBA00012513"/>
    </source>
</evidence>
<dbReference type="AlphaFoldDB" id="A0A3E2H978"/>
<dbReference type="GO" id="GO:0005634">
    <property type="term" value="C:nucleus"/>
    <property type="evidence" value="ECO:0007669"/>
    <property type="project" value="TreeGrafter"/>
</dbReference>
<evidence type="ECO:0000256" key="4">
    <source>
        <dbReference type="ARBA" id="ARBA00022741"/>
    </source>
</evidence>
<dbReference type="GO" id="GO:0005737">
    <property type="term" value="C:cytoplasm"/>
    <property type="evidence" value="ECO:0007669"/>
    <property type="project" value="TreeGrafter"/>
</dbReference>
<evidence type="ECO:0000256" key="5">
    <source>
        <dbReference type="ARBA" id="ARBA00022777"/>
    </source>
</evidence>
<sequence length="510" mass="58164">MERPRTRTYGSKRSSRTTAAAAAIFGPTVVPSSTTQRVTIEFSRHPLNDITESLSKLHLEGGSGDDREGFNSSYQNGDAIKNGNAAKSAPARTTSKQETHQEPHREPTECDFKDESTKLLRPLLDAYQKDRGYPLHVRSWDDLLPADVKIEKIAEASYAEVYRLSNEFGTSIIKVMQLKTTANNESAESYTALDVESVVSEFRIMNAVTEIPGFVEFKDAHLVKGRPPSSISKAYYDFITAKAPKSYVSSFPEPKSFNDESIFFFIELGDAGVVLDKVLLEDIDIVWDMFLGVVIALSRAEVLLKFEHRDLHESNICVKGTRHEPPPHPKDPRSRLKYGFSGFEITLLDYGLSRATLPNNDTVFFDLEKDLEIFRGDSRMHNTLQFETYRRMRTYLFTGTRTCHPKRWHDDASRELNNGHTWKEFVPYSNVLWIRAILHYLIKTWTGNKDVLKKFKRDILELEHRLHPRVTVEDGAFETAHGVLEFIVEQGWVTEQQLKGMDGDSSRLSM</sequence>
<keyword evidence="4" id="KW-0547">Nucleotide-binding</keyword>
<dbReference type="STRING" id="5539.A0A3E2H978"/>
<feature type="non-terminal residue" evidence="11">
    <location>
        <position position="1"/>
    </location>
</feature>
<dbReference type="InterPro" id="IPR024604">
    <property type="entry name" value="GSG2_C"/>
</dbReference>
<keyword evidence="6" id="KW-0067">ATP-binding</keyword>
<comment type="caution">
    <text evidence="11">The sequence shown here is derived from an EMBL/GenBank/DDBJ whole genome shotgun (WGS) entry which is preliminary data.</text>
</comment>
<feature type="compositionally biased region" description="Basic and acidic residues" evidence="9">
    <location>
        <begin position="95"/>
        <end position="114"/>
    </location>
</feature>
<dbReference type="EMBL" id="NCSJ02000112">
    <property type="protein sequence ID" value="RFU29975.1"/>
    <property type="molecule type" value="Genomic_DNA"/>
</dbReference>